<protein>
    <recommendedName>
        <fullName evidence="1">SnoaL-like domain-containing protein</fullName>
    </recommendedName>
</protein>
<comment type="caution">
    <text evidence="2">The sequence shown here is derived from an EMBL/GenBank/DDBJ whole genome shotgun (WGS) entry which is preliminary data.</text>
</comment>
<name>A0ABP9S3L7_9ACTN</name>
<organism evidence="2 3">
    <name type="scientific">Rugosimonospora acidiphila</name>
    <dbReference type="NCBI Taxonomy" id="556531"/>
    <lineage>
        <taxon>Bacteria</taxon>
        <taxon>Bacillati</taxon>
        <taxon>Actinomycetota</taxon>
        <taxon>Actinomycetes</taxon>
        <taxon>Micromonosporales</taxon>
        <taxon>Micromonosporaceae</taxon>
        <taxon>Rugosimonospora</taxon>
    </lineage>
</organism>
<dbReference type="InterPro" id="IPR037401">
    <property type="entry name" value="SnoaL-like"/>
</dbReference>
<accession>A0ABP9S3L7</accession>
<dbReference type="InterPro" id="IPR032710">
    <property type="entry name" value="NTF2-like_dom_sf"/>
</dbReference>
<dbReference type="Gene3D" id="3.10.450.50">
    <property type="match status" value="1"/>
</dbReference>
<proteinExistence type="predicted"/>
<evidence type="ECO:0000259" key="1">
    <source>
        <dbReference type="Pfam" id="PF12680"/>
    </source>
</evidence>
<keyword evidence="3" id="KW-1185">Reference proteome</keyword>
<dbReference type="Pfam" id="PF12680">
    <property type="entry name" value="SnoaL_2"/>
    <property type="match status" value="1"/>
</dbReference>
<dbReference type="RefSeq" id="WP_345632955.1">
    <property type="nucleotide sequence ID" value="NZ_BAABJQ010000015.1"/>
</dbReference>
<feature type="domain" description="SnoaL-like" evidence="1">
    <location>
        <begin position="5"/>
        <end position="103"/>
    </location>
</feature>
<gene>
    <name evidence="2" type="ORF">GCM10023322_47390</name>
</gene>
<dbReference type="SUPFAM" id="SSF54427">
    <property type="entry name" value="NTF2-like"/>
    <property type="match status" value="1"/>
</dbReference>
<reference evidence="3" key="1">
    <citation type="journal article" date="2019" name="Int. J. Syst. Evol. Microbiol.">
        <title>The Global Catalogue of Microorganisms (GCM) 10K type strain sequencing project: providing services to taxonomists for standard genome sequencing and annotation.</title>
        <authorList>
            <consortium name="The Broad Institute Genomics Platform"/>
            <consortium name="The Broad Institute Genome Sequencing Center for Infectious Disease"/>
            <person name="Wu L."/>
            <person name="Ma J."/>
        </authorList>
    </citation>
    <scope>NUCLEOTIDE SEQUENCE [LARGE SCALE GENOMIC DNA]</scope>
    <source>
        <strain evidence="3">JCM 18304</strain>
    </source>
</reference>
<sequence>MSRDVRAIFADIDTADPDRFVAHLTDDVVFRFANADPVVGRAEVRDAVAGFFATIGGLTHHVINVWDVGDTSIAQIDVEYVRKDGRHVTVPNSDILTFRGDLASHWLIYIDLAPVFA</sequence>
<evidence type="ECO:0000313" key="3">
    <source>
        <dbReference type="Proteomes" id="UP001501570"/>
    </source>
</evidence>
<evidence type="ECO:0000313" key="2">
    <source>
        <dbReference type="EMBL" id="GAA5190996.1"/>
    </source>
</evidence>
<dbReference type="EMBL" id="BAABJQ010000015">
    <property type="protein sequence ID" value="GAA5190996.1"/>
    <property type="molecule type" value="Genomic_DNA"/>
</dbReference>
<dbReference type="Proteomes" id="UP001501570">
    <property type="component" value="Unassembled WGS sequence"/>
</dbReference>